<reference evidence="1" key="1">
    <citation type="submission" date="2020-10" db="EMBL/GenBank/DDBJ databases">
        <title>ChiBAC.</title>
        <authorList>
            <person name="Zenner C."/>
            <person name="Hitch T.C.A."/>
            <person name="Clavel T."/>
        </authorList>
    </citation>
    <scope>NUCLEOTIDE SEQUENCE</scope>
    <source>
        <strain evidence="1">DSM 107454</strain>
    </source>
</reference>
<protein>
    <submittedName>
        <fullName evidence="1">Uncharacterized protein</fullName>
    </submittedName>
</protein>
<evidence type="ECO:0000313" key="1">
    <source>
        <dbReference type="EMBL" id="MBE5041149.1"/>
    </source>
</evidence>
<dbReference type="Proteomes" id="UP000806542">
    <property type="component" value="Unassembled WGS sequence"/>
</dbReference>
<organism evidence="1 2">
    <name type="scientific">Ructibacterium gallinarum</name>
    <dbReference type="NCBI Taxonomy" id="2779355"/>
    <lineage>
        <taxon>Bacteria</taxon>
        <taxon>Bacillati</taxon>
        <taxon>Bacillota</taxon>
        <taxon>Clostridia</taxon>
        <taxon>Eubacteriales</taxon>
        <taxon>Oscillospiraceae</taxon>
        <taxon>Ructibacterium</taxon>
    </lineage>
</organism>
<keyword evidence="2" id="KW-1185">Reference proteome</keyword>
<accession>A0A9D5M7U6</accession>
<dbReference type="AlphaFoldDB" id="A0A9D5M7U6"/>
<dbReference type="RefSeq" id="WP_226393685.1">
    <property type="nucleotide sequence ID" value="NZ_JADCKB010000037.1"/>
</dbReference>
<sequence>MENIELLANAIILQAVKDYRHAYSPQCRAEIKRFFRSEWFRALTRLDGEMLISRLENERKI</sequence>
<comment type="caution">
    <text evidence="1">The sequence shown here is derived from an EMBL/GenBank/DDBJ whole genome shotgun (WGS) entry which is preliminary data.</text>
</comment>
<name>A0A9D5M7U6_9FIRM</name>
<evidence type="ECO:0000313" key="2">
    <source>
        <dbReference type="Proteomes" id="UP000806542"/>
    </source>
</evidence>
<dbReference type="EMBL" id="JADCKB010000037">
    <property type="protein sequence ID" value="MBE5041149.1"/>
    <property type="molecule type" value="Genomic_DNA"/>
</dbReference>
<proteinExistence type="predicted"/>
<gene>
    <name evidence="1" type="ORF">INF28_11870</name>
</gene>